<dbReference type="GO" id="GO:0004674">
    <property type="term" value="F:protein serine/threonine kinase activity"/>
    <property type="evidence" value="ECO:0007669"/>
    <property type="project" value="UniProtKB-KW"/>
</dbReference>
<dbReference type="AlphaFoldDB" id="A0A0C5FS21"/>
<accession>A0A0C5FS21</accession>
<dbReference type="HOGENOM" id="CLU_090336_22_1_11"/>
<organism evidence="4 5">
    <name type="scientific">Streptomyces cyaneogriseus subsp. noncyanogenus</name>
    <dbReference type="NCBI Taxonomy" id="477245"/>
    <lineage>
        <taxon>Bacteria</taxon>
        <taxon>Bacillati</taxon>
        <taxon>Actinomycetota</taxon>
        <taxon>Actinomycetes</taxon>
        <taxon>Kitasatosporales</taxon>
        <taxon>Streptomycetaceae</taxon>
        <taxon>Streptomyces</taxon>
    </lineage>
</organism>
<dbReference type="InterPro" id="IPR036890">
    <property type="entry name" value="HATPase_C_sf"/>
</dbReference>
<dbReference type="InterPro" id="IPR050267">
    <property type="entry name" value="Anti-sigma-factor_SerPK"/>
</dbReference>
<keyword evidence="1" id="KW-0418">Kinase</keyword>
<dbReference type="SUPFAM" id="SSF55874">
    <property type="entry name" value="ATPase domain of HSP90 chaperone/DNA topoisomerase II/histidine kinase"/>
    <property type="match status" value="1"/>
</dbReference>
<dbReference type="Pfam" id="PF13581">
    <property type="entry name" value="HATPase_c_2"/>
    <property type="match status" value="1"/>
</dbReference>
<dbReference type="RefSeq" id="WP_044378565.1">
    <property type="nucleotide sequence ID" value="NZ_CP010849.1"/>
</dbReference>
<evidence type="ECO:0000256" key="1">
    <source>
        <dbReference type="ARBA" id="ARBA00022527"/>
    </source>
</evidence>
<dbReference type="EMBL" id="CP010849">
    <property type="protein sequence ID" value="AJP00458.1"/>
    <property type="molecule type" value="Genomic_DNA"/>
</dbReference>
<dbReference type="PANTHER" id="PTHR35526">
    <property type="entry name" value="ANTI-SIGMA-F FACTOR RSBW-RELATED"/>
    <property type="match status" value="1"/>
</dbReference>
<dbReference type="KEGG" id="scw:TU94_01875"/>
<dbReference type="Gene3D" id="3.30.565.10">
    <property type="entry name" value="Histidine kinase-like ATPase, C-terminal domain"/>
    <property type="match status" value="1"/>
</dbReference>
<keyword evidence="1" id="KW-0808">Transferase</keyword>
<dbReference type="CDD" id="cd16936">
    <property type="entry name" value="HATPase_RsbW-like"/>
    <property type="match status" value="1"/>
</dbReference>
<dbReference type="OrthoDB" id="5184679at2"/>
<keyword evidence="1" id="KW-0723">Serine/threonine-protein kinase</keyword>
<protein>
    <submittedName>
        <fullName evidence="4">ATPase</fullName>
    </submittedName>
</protein>
<feature type="domain" description="Histidine kinase/HSP90-like ATPase" evidence="3">
    <location>
        <begin position="35"/>
        <end position="142"/>
    </location>
</feature>
<reference evidence="4 5" key="1">
    <citation type="submission" date="2015-02" db="EMBL/GenBank/DDBJ databases">
        <title>Genome sequence of thermotolerant Streptomyces cyaneogriseus subsp. Noncyanogenus NMWT1, the producer of nematocidal antibiotics nemadectin.</title>
        <authorList>
            <person name="Wang H."/>
            <person name="Li C."/>
            <person name="Xiang W."/>
            <person name="Wang X."/>
        </authorList>
    </citation>
    <scope>NUCLEOTIDE SEQUENCE [LARGE SCALE GENOMIC DNA]</scope>
    <source>
        <strain evidence="4 5">NMWT 1</strain>
    </source>
</reference>
<dbReference type="Proteomes" id="UP000032234">
    <property type="component" value="Chromosome"/>
</dbReference>
<evidence type="ECO:0000313" key="5">
    <source>
        <dbReference type="Proteomes" id="UP000032234"/>
    </source>
</evidence>
<feature type="region of interest" description="Disordered" evidence="2">
    <location>
        <begin position="1"/>
        <end position="31"/>
    </location>
</feature>
<evidence type="ECO:0000313" key="4">
    <source>
        <dbReference type="EMBL" id="AJP00458.1"/>
    </source>
</evidence>
<evidence type="ECO:0000256" key="2">
    <source>
        <dbReference type="SAM" id="MobiDB-lite"/>
    </source>
</evidence>
<dbReference type="InterPro" id="IPR003594">
    <property type="entry name" value="HATPase_dom"/>
</dbReference>
<keyword evidence="5" id="KW-1185">Reference proteome</keyword>
<dbReference type="PANTHER" id="PTHR35526:SF3">
    <property type="entry name" value="ANTI-SIGMA-F FACTOR RSBW"/>
    <property type="match status" value="1"/>
</dbReference>
<name>A0A0C5FS21_9ACTN</name>
<gene>
    <name evidence="4" type="ORF">TU94_01875</name>
</gene>
<evidence type="ECO:0000259" key="3">
    <source>
        <dbReference type="Pfam" id="PF13581"/>
    </source>
</evidence>
<feature type="compositionally biased region" description="Basic and acidic residues" evidence="2">
    <location>
        <begin position="14"/>
        <end position="31"/>
    </location>
</feature>
<proteinExistence type="predicted"/>
<dbReference type="STRING" id="477245.TU94_01875"/>
<dbReference type="PATRIC" id="fig|477245.3.peg.426"/>
<sequence>MCEWQTTQPAVERYGTDRTRQPRPGKPAEARRAVERAVTERCRATRTPCDADALSDAVLVASELTTNAILHGGGLTDFRVDVEGPDVRLSVSDRSTELPVVREPVDPQGRRRVGGRGWPIVCRLARDVRVSDLPSGGKRITVVVPLT</sequence>